<organism evidence="7 8">
    <name type="scientific">Crossiella cryophila</name>
    <dbReference type="NCBI Taxonomy" id="43355"/>
    <lineage>
        <taxon>Bacteria</taxon>
        <taxon>Bacillati</taxon>
        <taxon>Actinomycetota</taxon>
        <taxon>Actinomycetes</taxon>
        <taxon>Pseudonocardiales</taxon>
        <taxon>Pseudonocardiaceae</taxon>
        <taxon>Crossiella</taxon>
    </lineage>
</organism>
<accession>A0A7W7FVF4</accession>
<dbReference type="InterPro" id="IPR023052">
    <property type="entry name" value="Cell_div_SepF"/>
</dbReference>
<dbReference type="PANTHER" id="PTHR35798:SF1">
    <property type="entry name" value="CELL DIVISION PROTEIN SEPF"/>
    <property type="match status" value="1"/>
</dbReference>
<dbReference type="GO" id="GO:0000917">
    <property type="term" value="P:division septum assembly"/>
    <property type="evidence" value="ECO:0007669"/>
    <property type="project" value="UniProtKB-KW"/>
</dbReference>
<dbReference type="Pfam" id="PF04472">
    <property type="entry name" value="SepF"/>
    <property type="match status" value="1"/>
</dbReference>
<dbReference type="EMBL" id="JACHMH010000001">
    <property type="protein sequence ID" value="MBB4676809.1"/>
    <property type="molecule type" value="Genomic_DNA"/>
</dbReference>
<feature type="compositionally biased region" description="Low complexity" evidence="6">
    <location>
        <begin position="95"/>
        <end position="108"/>
    </location>
</feature>
<comment type="function">
    <text evidence="4 5">Cell division protein that is part of the divisome complex and is recruited early to the Z-ring. Probably stimulates Z-ring formation, perhaps through the cross-linking of FtsZ protofilaments. Its function overlaps with FtsA.</text>
</comment>
<dbReference type="InterPro" id="IPR007561">
    <property type="entry name" value="Cell_div_SepF/SepF-rel"/>
</dbReference>
<evidence type="ECO:0000256" key="4">
    <source>
        <dbReference type="ARBA" id="ARBA00044936"/>
    </source>
</evidence>
<evidence type="ECO:0000313" key="8">
    <source>
        <dbReference type="Proteomes" id="UP000533598"/>
    </source>
</evidence>
<evidence type="ECO:0000256" key="2">
    <source>
        <dbReference type="ARBA" id="ARBA00023210"/>
    </source>
</evidence>
<reference evidence="7 8" key="1">
    <citation type="submission" date="2020-08" db="EMBL/GenBank/DDBJ databases">
        <title>Sequencing the genomes of 1000 actinobacteria strains.</title>
        <authorList>
            <person name="Klenk H.-P."/>
        </authorList>
    </citation>
    <scope>NUCLEOTIDE SEQUENCE [LARGE SCALE GENOMIC DNA]</scope>
    <source>
        <strain evidence="7 8">DSM 44230</strain>
    </source>
</reference>
<dbReference type="GO" id="GO:0043093">
    <property type="term" value="P:FtsZ-dependent cytokinesis"/>
    <property type="evidence" value="ECO:0007669"/>
    <property type="project" value="UniProtKB-UniRule"/>
</dbReference>
<evidence type="ECO:0000256" key="3">
    <source>
        <dbReference type="ARBA" id="ARBA00023306"/>
    </source>
</evidence>
<keyword evidence="1 5" id="KW-0132">Cell division</keyword>
<feature type="region of interest" description="Disordered" evidence="6">
    <location>
        <begin position="25"/>
        <end position="129"/>
    </location>
</feature>
<dbReference type="HAMAP" id="MF_01197">
    <property type="entry name" value="SepF"/>
    <property type="match status" value="1"/>
</dbReference>
<keyword evidence="5" id="KW-0963">Cytoplasm</keyword>
<sequence length="231" mass="26181">MSALQKLKAYFGMVPADEVDRYAAEEDDRYRGRSREYADEYGDRDYDDRRYADAEYESYPERGSRRRRFGTYRPELVEDVDDYEPEPEPARTRRPWAATTSTASVSSTPQTRGALAVDSQPQHEPAPRTRAVIEHPSHPLSRITTLAPRSYLEARTIGEHYREGTPVIINLTGMADADARRLVDFAAGLAFALRGDIDKVTNKVFLLSPPNVDVTAEDRRRLAEGGYFSQS</sequence>
<comment type="caution">
    <text evidence="7">The sequence shown here is derived from an EMBL/GenBank/DDBJ whole genome shotgun (WGS) entry which is preliminary data.</text>
</comment>
<dbReference type="AlphaFoldDB" id="A0A7W7FVF4"/>
<name>A0A7W7FVF4_9PSEU</name>
<comment type="subcellular location">
    <subcellularLocation>
        <location evidence="5">Cytoplasm</location>
    </subcellularLocation>
    <text evidence="5">Localizes to the division site, in a FtsZ-dependent manner.</text>
</comment>
<keyword evidence="3 5" id="KW-0131">Cell cycle</keyword>
<evidence type="ECO:0000256" key="6">
    <source>
        <dbReference type="SAM" id="MobiDB-lite"/>
    </source>
</evidence>
<dbReference type="PANTHER" id="PTHR35798">
    <property type="entry name" value="CELL DIVISION PROTEIN SEPF"/>
    <property type="match status" value="1"/>
</dbReference>
<keyword evidence="2 5" id="KW-0717">Septation</keyword>
<feature type="compositionally biased region" description="Acidic residues" evidence="6">
    <location>
        <begin position="77"/>
        <end position="87"/>
    </location>
</feature>
<evidence type="ECO:0000256" key="5">
    <source>
        <dbReference type="HAMAP-Rule" id="MF_01197"/>
    </source>
</evidence>
<dbReference type="Gene3D" id="3.30.110.150">
    <property type="entry name" value="SepF-like protein"/>
    <property type="match status" value="1"/>
</dbReference>
<dbReference type="Proteomes" id="UP000533598">
    <property type="component" value="Unassembled WGS sequence"/>
</dbReference>
<dbReference type="RefSeq" id="WP_185002582.1">
    <property type="nucleotide sequence ID" value="NZ_BAAAUI010000012.1"/>
</dbReference>
<gene>
    <name evidence="5" type="primary">sepF</name>
    <name evidence="7" type="ORF">HNR67_002927</name>
</gene>
<protein>
    <recommendedName>
        <fullName evidence="5">Cell division protein SepF</fullName>
    </recommendedName>
</protein>
<comment type="similarity">
    <text evidence="5">Belongs to the SepF family.</text>
</comment>
<evidence type="ECO:0000256" key="1">
    <source>
        <dbReference type="ARBA" id="ARBA00022618"/>
    </source>
</evidence>
<keyword evidence="8" id="KW-1185">Reference proteome</keyword>
<comment type="subunit">
    <text evidence="5">Homodimer. Interacts with FtsZ.</text>
</comment>
<evidence type="ECO:0000313" key="7">
    <source>
        <dbReference type="EMBL" id="MBB4676809.1"/>
    </source>
</evidence>
<feature type="compositionally biased region" description="Basic and acidic residues" evidence="6">
    <location>
        <begin position="25"/>
        <end position="63"/>
    </location>
</feature>
<dbReference type="GO" id="GO:0005737">
    <property type="term" value="C:cytoplasm"/>
    <property type="evidence" value="ECO:0007669"/>
    <property type="project" value="UniProtKB-SubCell"/>
</dbReference>
<dbReference type="InterPro" id="IPR038594">
    <property type="entry name" value="SepF-like_sf"/>
</dbReference>
<proteinExistence type="inferred from homology"/>